<protein>
    <submittedName>
        <fullName evidence="1">Uncharacterized protein</fullName>
    </submittedName>
</protein>
<reference evidence="1 2" key="1">
    <citation type="journal article" date="2017" name="Nature">
        <title>Atmospheric trace gases support primary production in Antarctic desert surface soil.</title>
        <authorList>
            <person name="Ji M."/>
            <person name="Greening C."/>
            <person name="Vanwonterghem I."/>
            <person name="Carere C.R."/>
            <person name="Bay S.K."/>
            <person name="Steen J.A."/>
            <person name="Montgomery K."/>
            <person name="Lines T."/>
            <person name="Beardall J."/>
            <person name="van Dorst J."/>
            <person name="Snape I."/>
            <person name="Stott M.B."/>
            <person name="Hugenholtz P."/>
            <person name="Ferrari B.C."/>
        </authorList>
    </citation>
    <scope>NUCLEOTIDE SEQUENCE [LARGE SCALE GENOMIC DNA]</scope>
    <source>
        <strain evidence="1">RRmetagenome_bin12</strain>
    </source>
</reference>
<name>A0A2W5YZW9_9BACT</name>
<dbReference type="AlphaFoldDB" id="A0A2W5YZW9"/>
<accession>A0A2W5YZW9</accession>
<evidence type="ECO:0000313" key="1">
    <source>
        <dbReference type="EMBL" id="PZR78533.1"/>
    </source>
</evidence>
<sequence length="177" mass="20118">MAAIIDCTNVPARDSSHPGRGGRRRYTRRAIHYKEPPVSETPQPKNPERLELEALTGLQPGLARLMPDIGVRMWKAYHAGRAQNWPLATWQLKEMRKLFRLGNVTRPKYEANVETFIDEDLAPLLAACEGGDLAAFERAFHEAVDAANEYHRRWNKGFLVWKVPPTPPEDLVLEPQA</sequence>
<dbReference type="EMBL" id="QHBU01000256">
    <property type="protein sequence ID" value="PZR78533.1"/>
    <property type="molecule type" value="Genomic_DNA"/>
</dbReference>
<evidence type="ECO:0000313" key="2">
    <source>
        <dbReference type="Proteomes" id="UP000248724"/>
    </source>
</evidence>
<gene>
    <name evidence="1" type="ORF">DLM65_12845</name>
</gene>
<proteinExistence type="predicted"/>
<comment type="caution">
    <text evidence="1">The sequence shown here is derived from an EMBL/GenBank/DDBJ whole genome shotgun (WGS) entry which is preliminary data.</text>
</comment>
<organism evidence="1 2">
    <name type="scientific">Candidatus Aeolococcus gillhamiae</name>
    <dbReference type="NCBI Taxonomy" id="3127015"/>
    <lineage>
        <taxon>Bacteria</taxon>
        <taxon>Bacillati</taxon>
        <taxon>Candidatus Dormiibacterota</taxon>
        <taxon>Candidatus Dormibacteria</taxon>
        <taxon>Candidatus Aeolococcales</taxon>
        <taxon>Candidatus Aeolococcaceae</taxon>
        <taxon>Candidatus Aeolococcus</taxon>
    </lineage>
</organism>
<dbReference type="Proteomes" id="UP000248724">
    <property type="component" value="Unassembled WGS sequence"/>
</dbReference>